<reference evidence="7 8" key="1">
    <citation type="submission" date="2019-12" db="EMBL/GenBank/DDBJ databases">
        <title>Rhizobium genotypes associated with high levels of biological nitrogen fixation by grain legumes in a temperate-maritime cropping system.</title>
        <authorList>
            <person name="Maluk M."/>
            <person name="Francesc Ferrando Molina F."/>
            <person name="Lopez Del Egido L."/>
            <person name="Lafos M."/>
            <person name="Langarica-Fuentes A."/>
            <person name="Gebre Yohannes G."/>
            <person name="Young M.W."/>
            <person name="Martin P."/>
            <person name="Gantlett R."/>
            <person name="Kenicer G."/>
            <person name="Hawes C."/>
            <person name="Begg G.S."/>
            <person name="Quilliam R.S."/>
            <person name="Squire G.R."/>
            <person name="Poole P.S."/>
            <person name="Young P.W."/>
            <person name="Iannetta P.M."/>
            <person name="James E.K."/>
        </authorList>
    </citation>
    <scope>NUCLEOTIDE SEQUENCE [LARGE SCALE GENOMIC DNA]</scope>
    <source>
        <strain evidence="7 8">JHI366</strain>
    </source>
</reference>
<dbReference type="SMART" id="SM00388">
    <property type="entry name" value="HisKA"/>
    <property type="match status" value="1"/>
</dbReference>
<dbReference type="InterPro" id="IPR036890">
    <property type="entry name" value="HATPase_C_sf"/>
</dbReference>
<dbReference type="PANTHER" id="PTHR42878:SF15">
    <property type="entry name" value="BACTERIOPHYTOCHROME"/>
    <property type="match status" value="1"/>
</dbReference>
<evidence type="ECO:0000259" key="6">
    <source>
        <dbReference type="PROSITE" id="PS50109"/>
    </source>
</evidence>
<dbReference type="CDD" id="cd00082">
    <property type="entry name" value="HisKA"/>
    <property type="match status" value="1"/>
</dbReference>
<dbReference type="GO" id="GO:0000156">
    <property type="term" value="F:phosphorelay response regulator activity"/>
    <property type="evidence" value="ECO:0007669"/>
    <property type="project" value="TreeGrafter"/>
</dbReference>
<dbReference type="InterPro" id="IPR005467">
    <property type="entry name" value="His_kinase_dom"/>
</dbReference>
<gene>
    <name evidence="7" type="ORF">GR197_02880</name>
</gene>
<dbReference type="Pfam" id="PF02518">
    <property type="entry name" value="HATPase_c"/>
    <property type="match status" value="1"/>
</dbReference>
<comment type="caution">
    <text evidence="7">The sequence shown here is derived from an EMBL/GenBank/DDBJ whole genome shotgun (WGS) entry which is preliminary data.</text>
</comment>
<keyword evidence="3" id="KW-0597">Phosphoprotein</keyword>
<dbReference type="PRINTS" id="PR00344">
    <property type="entry name" value="BCTRLSENSOR"/>
</dbReference>
<keyword evidence="4" id="KW-0808">Transferase</keyword>
<evidence type="ECO:0000256" key="1">
    <source>
        <dbReference type="ARBA" id="ARBA00000085"/>
    </source>
</evidence>
<dbReference type="AlphaFoldDB" id="A0A7K3U723"/>
<dbReference type="InterPro" id="IPR003661">
    <property type="entry name" value="HisK_dim/P_dom"/>
</dbReference>
<organism evidence="7 8">
    <name type="scientific">Rhizobium phaseoli</name>
    <dbReference type="NCBI Taxonomy" id="396"/>
    <lineage>
        <taxon>Bacteria</taxon>
        <taxon>Pseudomonadati</taxon>
        <taxon>Pseudomonadota</taxon>
        <taxon>Alphaproteobacteria</taxon>
        <taxon>Hyphomicrobiales</taxon>
        <taxon>Rhizobiaceae</taxon>
        <taxon>Rhizobium/Agrobacterium group</taxon>
        <taxon>Rhizobium</taxon>
    </lineage>
</organism>
<proteinExistence type="predicted"/>
<dbReference type="InterPro" id="IPR050351">
    <property type="entry name" value="BphY/WalK/GraS-like"/>
</dbReference>
<dbReference type="GO" id="GO:0000155">
    <property type="term" value="F:phosphorelay sensor kinase activity"/>
    <property type="evidence" value="ECO:0007669"/>
    <property type="project" value="InterPro"/>
</dbReference>
<dbReference type="InterPro" id="IPR036097">
    <property type="entry name" value="HisK_dim/P_sf"/>
</dbReference>
<evidence type="ECO:0000256" key="3">
    <source>
        <dbReference type="ARBA" id="ARBA00022553"/>
    </source>
</evidence>
<evidence type="ECO:0000256" key="5">
    <source>
        <dbReference type="ARBA" id="ARBA00022777"/>
    </source>
</evidence>
<evidence type="ECO:0000313" key="7">
    <source>
        <dbReference type="EMBL" id="NEJ69487.1"/>
    </source>
</evidence>
<dbReference type="GO" id="GO:0030295">
    <property type="term" value="F:protein kinase activator activity"/>
    <property type="evidence" value="ECO:0007669"/>
    <property type="project" value="TreeGrafter"/>
</dbReference>
<dbReference type="SUPFAM" id="SSF55874">
    <property type="entry name" value="ATPase domain of HSP90 chaperone/DNA topoisomerase II/histidine kinase"/>
    <property type="match status" value="1"/>
</dbReference>
<dbReference type="CDD" id="cd00075">
    <property type="entry name" value="HATPase"/>
    <property type="match status" value="1"/>
</dbReference>
<sequence>MSSDPTRPQETNVAGDSEERIKRFLATASHDLQSPLRHIAMYAELLLDDLEGTLDGEQLQSLRMIMEKAQAAQRLTKALMSLAGGTPQVTPEEVDLQALAENVWGELTDEMAVRDATLESQGLPSIRTDPALLGLVLRHLLTNALTYRSEAPPHVAIAAERMGIDWFILISDNGMGIEPVHQQRIFEPFWKLPKPGAVQGAGLGLTTAREFLTALGGDLSLQHSDASGSRFTIRLPIA</sequence>
<dbReference type="Gene3D" id="1.10.287.130">
    <property type="match status" value="1"/>
</dbReference>
<dbReference type="PANTHER" id="PTHR42878">
    <property type="entry name" value="TWO-COMPONENT HISTIDINE KINASE"/>
    <property type="match status" value="1"/>
</dbReference>
<evidence type="ECO:0000313" key="8">
    <source>
        <dbReference type="Proteomes" id="UP000471753"/>
    </source>
</evidence>
<dbReference type="Pfam" id="PF00512">
    <property type="entry name" value="HisKA"/>
    <property type="match status" value="1"/>
</dbReference>
<dbReference type="Gene3D" id="3.30.565.10">
    <property type="entry name" value="Histidine kinase-like ATPase, C-terminal domain"/>
    <property type="match status" value="1"/>
</dbReference>
<dbReference type="SMART" id="SM00387">
    <property type="entry name" value="HATPase_c"/>
    <property type="match status" value="1"/>
</dbReference>
<evidence type="ECO:0000256" key="2">
    <source>
        <dbReference type="ARBA" id="ARBA00012438"/>
    </source>
</evidence>
<dbReference type="EMBL" id="WUFT01000001">
    <property type="protein sequence ID" value="NEJ69487.1"/>
    <property type="molecule type" value="Genomic_DNA"/>
</dbReference>
<dbReference type="InterPro" id="IPR004358">
    <property type="entry name" value="Sig_transdc_His_kin-like_C"/>
</dbReference>
<accession>A0A7K3U723</accession>
<dbReference type="PROSITE" id="PS50109">
    <property type="entry name" value="HIS_KIN"/>
    <property type="match status" value="1"/>
</dbReference>
<dbReference type="Proteomes" id="UP000471753">
    <property type="component" value="Unassembled WGS sequence"/>
</dbReference>
<protein>
    <recommendedName>
        <fullName evidence="2">histidine kinase</fullName>
        <ecNumber evidence="2">2.7.13.3</ecNumber>
    </recommendedName>
</protein>
<comment type="catalytic activity">
    <reaction evidence="1">
        <text>ATP + protein L-histidine = ADP + protein N-phospho-L-histidine.</text>
        <dbReference type="EC" id="2.7.13.3"/>
    </reaction>
</comment>
<dbReference type="GO" id="GO:0007234">
    <property type="term" value="P:osmosensory signaling via phosphorelay pathway"/>
    <property type="evidence" value="ECO:0007669"/>
    <property type="project" value="TreeGrafter"/>
</dbReference>
<name>A0A7K3U723_9HYPH</name>
<dbReference type="InterPro" id="IPR003594">
    <property type="entry name" value="HATPase_dom"/>
</dbReference>
<feature type="domain" description="Histidine kinase" evidence="6">
    <location>
        <begin position="27"/>
        <end position="238"/>
    </location>
</feature>
<dbReference type="RefSeq" id="WP_164006512.1">
    <property type="nucleotide sequence ID" value="NZ_WUFT01000001.1"/>
</dbReference>
<dbReference type="EC" id="2.7.13.3" evidence="2"/>
<keyword evidence="5 7" id="KW-0418">Kinase</keyword>
<evidence type="ECO:0000256" key="4">
    <source>
        <dbReference type="ARBA" id="ARBA00022679"/>
    </source>
</evidence>
<dbReference type="SUPFAM" id="SSF47384">
    <property type="entry name" value="Homodimeric domain of signal transducing histidine kinase"/>
    <property type="match status" value="1"/>
</dbReference>